<organism evidence="2 3">
    <name type="scientific">Desmophyllum pertusum</name>
    <dbReference type="NCBI Taxonomy" id="174260"/>
    <lineage>
        <taxon>Eukaryota</taxon>
        <taxon>Metazoa</taxon>
        <taxon>Cnidaria</taxon>
        <taxon>Anthozoa</taxon>
        <taxon>Hexacorallia</taxon>
        <taxon>Scleractinia</taxon>
        <taxon>Caryophylliina</taxon>
        <taxon>Caryophylliidae</taxon>
        <taxon>Desmophyllum</taxon>
    </lineage>
</organism>
<name>A0A9W9YHL2_9CNID</name>
<feature type="compositionally biased region" description="Polar residues" evidence="1">
    <location>
        <begin position="22"/>
        <end position="32"/>
    </location>
</feature>
<evidence type="ECO:0000313" key="3">
    <source>
        <dbReference type="Proteomes" id="UP001163046"/>
    </source>
</evidence>
<feature type="compositionally biased region" description="Low complexity" evidence="1">
    <location>
        <begin position="38"/>
        <end position="49"/>
    </location>
</feature>
<gene>
    <name evidence="2" type="primary">TRAK2_3</name>
    <name evidence="2" type="ORF">OS493_002819</name>
</gene>
<accession>A0A9W9YHL2</accession>
<protein>
    <submittedName>
        <fullName evidence="2">Anterograde dendritic transport of mitochondrion</fullName>
    </submittedName>
</protein>
<comment type="caution">
    <text evidence="2">The sequence shown here is derived from an EMBL/GenBank/DDBJ whole genome shotgun (WGS) entry which is preliminary data.</text>
</comment>
<keyword evidence="3" id="KW-1185">Reference proteome</keyword>
<dbReference type="OrthoDB" id="10067624at2759"/>
<dbReference type="AlphaFoldDB" id="A0A9W9YHL2"/>
<evidence type="ECO:0000256" key="1">
    <source>
        <dbReference type="SAM" id="MobiDB-lite"/>
    </source>
</evidence>
<reference evidence="2" key="1">
    <citation type="submission" date="2023-01" db="EMBL/GenBank/DDBJ databases">
        <title>Genome assembly of the deep-sea coral Lophelia pertusa.</title>
        <authorList>
            <person name="Herrera S."/>
            <person name="Cordes E."/>
        </authorList>
    </citation>
    <scope>NUCLEOTIDE SEQUENCE</scope>
    <source>
        <strain evidence="2">USNM1676648</strain>
        <tissue evidence="2">Polyp</tissue>
    </source>
</reference>
<feature type="compositionally biased region" description="Polar residues" evidence="1">
    <location>
        <begin position="198"/>
        <end position="217"/>
    </location>
</feature>
<proteinExistence type="predicted"/>
<dbReference type="Proteomes" id="UP001163046">
    <property type="component" value="Unassembled WGS sequence"/>
</dbReference>
<feature type="region of interest" description="Disordered" evidence="1">
    <location>
        <begin position="190"/>
        <end position="315"/>
    </location>
</feature>
<evidence type="ECO:0000313" key="2">
    <source>
        <dbReference type="EMBL" id="KAJ7340093.1"/>
    </source>
</evidence>
<dbReference type="EMBL" id="MU827778">
    <property type="protein sequence ID" value="KAJ7340093.1"/>
    <property type="molecule type" value="Genomic_DNA"/>
</dbReference>
<feature type="region of interest" description="Disordered" evidence="1">
    <location>
        <begin position="85"/>
        <end position="111"/>
    </location>
</feature>
<feature type="region of interest" description="Disordered" evidence="1">
    <location>
        <begin position="331"/>
        <end position="357"/>
    </location>
</feature>
<feature type="region of interest" description="Disordered" evidence="1">
    <location>
        <begin position="1"/>
        <end position="50"/>
    </location>
</feature>
<sequence length="391" mass="40123">MRISHTPEKGTSPARAEKGGSVKSSPAVTPPQNFGLMSLPSASSPGTSSVGQVLADVLQKASKAASEKEPTRAESLANLAKYFSNKERGSNTAPVKVKTPTSPPVVPLSSSTLPPAGGGLLLSKILGTSGLSAGLTIPAPITTTAKTSGLPTTTTSASTTPSILTRSTLVRNSSGSNLLSLAQGAMAEDASSKRHSLDSSQMLKNSDSDSSPGTRFSQLKFPTLRRRASSGDLQEMGSSNSLDQLGGGGLGARLYRSSRSKQRSTSLETFPVFKPGESPPSPSQFEQDGGSFFGRKTPSSSVDTLPGASGGGLTAGTRLSGFAGIRGFWSQGGSKSLESPAPAPPVHQQPQPKSEERLEKINKAFAFEDFGGLGLMSFFGGKSRGSSSGSQ</sequence>